<name>Q7USF7_RHOBA</name>
<reference evidence="1 2" key="1">
    <citation type="journal article" date="2003" name="Proc. Natl. Acad. Sci. U.S.A.">
        <title>Complete genome sequence of the marine planctomycete Pirellula sp. strain 1.</title>
        <authorList>
            <person name="Gloeckner F.O."/>
            <person name="Kube M."/>
            <person name="Bauer M."/>
            <person name="Teeling H."/>
            <person name="Lombardot T."/>
            <person name="Ludwig W."/>
            <person name="Gade D."/>
            <person name="Beck A."/>
            <person name="Borzym K."/>
            <person name="Heitmann K."/>
            <person name="Rabus R."/>
            <person name="Schlesner H."/>
            <person name="Amann R."/>
            <person name="Reinhardt R."/>
        </authorList>
    </citation>
    <scope>NUCLEOTIDE SEQUENCE [LARGE SCALE GENOMIC DNA]</scope>
    <source>
        <strain evidence="2">DSM 10527 / NCIMB 13988 / SH1</strain>
    </source>
</reference>
<dbReference type="Proteomes" id="UP000001025">
    <property type="component" value="Chromosome"/>
</dbReference>
<keyword evidence="2" id="KW-1185">Reference proteome</keyword>
<dbReference type="InParanoid" id="Q7USF7"/>
<dbReference type="EnsemblBacteria" id="CAD73840">
    <property type="protein sequence ID" value="CAD73840"/>
    <property type="gene ID" value="RB4528"/>
</dbReference>
<protein>
    <submittedName>
        <fullName evidence="1">Uncharacterized protein</fullName>
    </submittedName>
</protein>
<accession>Q7USF7</accession>
<dbReference type="KEGG" id="rba:RB4528"/>
<evidence type="ECO:0000313" key="2">
    <source>
        <dbReference type="Proteomes" id="UP000001025"/>
    </source>
</evidence>
<organism evidence="1 2">
    <name type="scientific">Rhodopirellula baltica (strain DSM 10527 / NCIMB 13988 / SH1)</name>
    <dbReference type="NCBI Taxonomy" id="243090"/>
    <lineage>
        <taxon>Bacteria</taxon>
        <taxon>Pseudomonadati</taxon>
        <taxon>Planctomycetota</taxon>
        <taxon>Planctomycetia</taxon>
        <taxon>Pirellulales</taxon>
        <taxon>Pirellulaceae</taxon>
        <taxon>Rhodopirellula</taxon>
    </lineage>
</organism>
<evidence type="ECO:0000313" key="1">
    <source>
        <dbReference type="EMBL" id="CAD73840.1"/>
    </source>
</evidence>
<dbReference type="EMBL" id="BX294140">
    <property type="protein sequence ID" value="CAD73840.1"/>
    <property type="molecule type" value="Genomic_DNA"/>
</dbReference>
<gene>
    <name evidence="1" type="ordered locus">RB4528</name>
</gene>
<dbReference type="AlphaFoldDB" id="Q7USF7"/>
<dbReference type="HOGENOM" id="CLU_2719627_0_0_0"/>
<proteinExistence type="predicted"/>
<dbReference type="STRING" id="243090.RB4528"/>
<sequence>MIAKRCRLWQREPFVNECNVCAISSKLRSLSRWRMFRNRRGSRSAIRLALERPGAALYSSRSMKVTKLSEVW</sequence>